<dbReference type="OrthoDB" id="1708389at2759"/>
<comment type="caution">
    <text evidence="3">The sequence shown here is derived from an EMBL/GenBank/DDBJ whole genome shotgun (WGS) entry which is preliminary data.</text>
</comment>
<dbReference type="AlphaFoldDB" id="A0A232M5V3"/>
<protein>
    <submittedName>
        <fullName evidence="3">Uncharacterized protein</fullName>
    </submittedName>
</protein>
<dbReference type="Proteomes" id="UP000243515">
    <property type="component" value="Unassembled WGS sequence"/>
</dbReference>
<proteinExistence type="predicted"/>
<name>A0A232M5V3_9EURO</name>
<evidence type="ECO:0000256" key="1">
    <source>
        <dbReference type="SAM" id="MobiDB-lite"/>
    </source>
</evidence>
<feature type="region of interest" description="Disordered" evidence="1">
    <location>
        <begin position="570"/>
        <end position="599"/>
    </location>
</feature>
<dbReference type="GO" id="GO:0006915">
    <property type="term" value="P:apoptotic process"/>
    <property type="evidence" value="ECO:0007669"/>
    <property type="project" value="InterPro"/>
</dbReference>
<feature type="compositionally biased region" description="Basic and acidic residues" evidence="1">
    <location>
        <begin position="571"/>
        <end position="598"/>
    </location>
</feature>
<dbReference type="InterPro" id="IPR037847">
    <property type="entry name" value="GRAMDC4"/>
</dbReference>
<keyword evidence="4" id="KW-1185">Reference proteome</keyword>
<gene>
    <name evidence="3" type="ORF">Egran_00471</name>
</gene>
<reference evidence="3 4" key="1">
    <citation type="journal article" date="2015" name="Environ. Microbiol.">
        <title>Metagenome sequence of Elaphomyces granulatus from sporocarp tissue reveals Ascomycota ectomycorrhizal fingerprints of genome expansion and a Proteobacteria-rich microbiome.</title>
        <authorList>
            <person name="Quandt C.A."/>
            <person name="Kohler A."/>
            <person name="Hesse C.N."/>
            <person name="Sharpton T.J."/>
            <person name="Martin F."/>
            <person name="Spatafora J.W."/>
        </authorList>
    </citation>
    <scope>NUCLEOTIDE SEQUENCE [LARGE SCALE GENOMIC DNA]</scope>
    <source>
        <strain evidence="3 4">OSC145934</strain>
    </source>
</reference>
<evidence type="ECO:0000313" key="3">
    <source>
        <dbReference type="EMBL" id="OXV11769.1"/>
    </source>
</evidence>
<sequence>MDTENREGLLSENESLAEAELPLHTVKDPTELPGLEQDDQTAFTVKITPNTDLEELRDSLPTEKVVCSHSISFVSVTAAASNGAPLPPFSPDDLLDSELAFNPVAVTDSGLLLHAATEQSTPEIVDDGIKTVTEKIANEVAHPKRAIIRHYRSKTARRLSRIARPYSTSSGADRKLLAAHDSFAKAQFEQAQRPTKRENNIKTSHRPKIVKKSKKPSWINEEDKIFEIDEKGSPETPGRKIEELEPLRAIAWITRRHVKRVRRVPSRIVDYPSFGDDRFLEKDGSGSVIRFKWERYIGQLLLYFSQPFTARYVDGSVGEAQFDPTTLSCYIERLIMATEPWQSWFMNLRRLYRWEEPRQTASWFAIFAVLWYTQYVVAFLVGIAPGKYAYIVAIVIKNRCFPSTVKSFRYSFNRALDRSTRAYRWGELIDRHGREQWLELLLNEVGPYIQVQMGDLAAFLEILGNFYNWQYPRRTAATLFFLVSCLSLALFTDLKFCMKVFWFVCINTFFLGWPVASRYPQYRFLVSPVRWVFWDIPTHTEWAIASLQQHEARQKVELAGHRANQNTLTLSKHDLTDTKETSHATHETQQRNPNDHEFMNGGVRVGKELETASQEAHCFRANRHSCPGYLLISLHGLRFIKTDAFIRGPKEDLGHELWSYEFSSLLQLSKARASMSSKMKMDPTLELLEFEFLASPAAINTGVEGLVLVEHRKEGTASDTILQHPTTLEVLDLPGEKRDEVFNLIIGISRLRWSVLGPCPETA</sequence>
<dbReference type="PANTHER" id="PTHR37402">
    <property type="entry name" value="GRAM DOMAIN-CONTAINING PROTEIN 4"/>
    <property type="match status" value="1"/>
</dbReference>
<keyword evidence="2" id="KW-0472">Membrane</keyword>
<feature type="transmembrane region" description="Helical" evidence="2">
    <location>
        <begin position="500"/>
        <end position="516"/>
    </location>
</feature>
<evidence type="ECO:0000313" key="4">
    <source>
        <dbReference type="Proteomes" id="UP000243515"/>
    </source>
</evidence>
<feature type="region of interest" description="Disordered" evidence="1">
    <location>
        <begin position="188"/>
        <end position="214"/>
    </location>
</feature>
<dbReference type="PANTHER" id="PTHR37402:SF1">
    <property type="entry name" value="GRAM DOMAIN-CONTAINING PROTEIN 4"/>
    <property type="match status" value="1"/>
</dbReference>
<feature type="region of interest" description="Disordered" evidence="1">
    <location>
        <begin position="1"/>
        <end position="20"/>
    </location>
</feature>
<feature type="compositionally biased region" description="Low complexity" evidence="1">
    <location>
        <begin position="10"/>
        <end position="20"/>
    </location>
</feature>
<keyword evidence="2" id="KW-1133">Transmembrane helix</keyword>
<keyword evidence="2" id="KW-0812">Transmembrane</keyword>
<dbReference type="EMBL" id="NPHW01002305">
    <property type="protein sequence ID" value="OXV11769.1"/>
    <property type="molecule type" value="Genomic_DNA"/>
</dbReference>
<feature type="transmembrane region" description="Helical" evidence="2">
    <location>
        <begin position="363"/>
        <end position="384"/>
    </location>
</feature>
<accession>A0A232M5V3</accession>
<organism evidence="3 4">
    <name type="scientific">Elaphomyces granulatus</name>
    <dbReference type="NCBI Taxonomy" id="519963"/>
    <lineage>
        <taxon>Eukaryota</taxon>
        <taxon>Fungi</taxon>
        <taxon>Dikarya</taxon>
        <taxon>Ascomycota</taxon>
        <taxon>Pezizomycotina</taxon>
        <taxon>Eurotiomycetes</taxon>
        <taxon>Eurotiomycetidae</taxon>
        <taxon>Eurotiales</taxon>
        <taxon>Elaphomycetaceae</taxon>
        <taxon>Elaphomyces</taxon>
    </lineage>
</organism>
<feature type="compositionally biased region" description="Basic residues" evidence="1">
    <location>
        <begin position="203"/>
        <end position="214"/>
    </location>
</feature>
<evidence type="ECO:0000256" key="2">
    <source>
        <dbReference type="SAM" id="Phobius"/>
    </source>
</evidence>